<comment type="caution">
    <text evidence="10">The sequence shown here is derived from an EMBL/GenBank/DDBJ whole genome shotgun (WGS) entry which is preliminary data.</text>
</comment>
<feature type="transmembrane region" description="Helical" evidence="8">
    <location>
        <begin position="59"/>
        <end position="83"/>
    </location>
</feature>
<dbReference type="InterPro" id="IPR043760">
    <property type="entry name" value="PycTM_dom"/>
</dbReference>
<evidence type="ECO:0000256" key="6">
    <source>
        <dbReference type="ARBA" id="ARBA00023118"/>
    </source>
</evidence>
<evidence type="ECO:0000313" key="11">
    <source>
        <dbReference type="Proteomes" id="UP000534286"/>
    </source>
</evidence>
<evidence type="ECO:0000256" key="7">
    <source>
        <dbReference type="ARBA" id="ARBA00023136"/>
    </source>
</evidence>
<evidence type="ECO:0000313" key="10">
    <source>
        <dbReference type="EMBL" id="MBB4943998.1"/>
    </source>
</evidence>
<feature type="transmembrane region" description="Helical" evidence="8">
    <location>
        <begin position="89"/>
        <end position="109"/>
    </location>
</feature>
<dbReference type="Pfam" id="PF18967">
    <property type="entry name" value="PycTM"/>
    <property type="match status" value="1"/>
</dbReference>
<evidence type="ECO:0000256" key="8">
    <source>
        <dbReference type="SAM" id="Phobius"/>
    </source>
</evidence>
<sequence length="149" mass="15566">MSSWREAYPGADWYRAAIEPAYITRSRAWLDRHDAQGAADLAAEADAARTELIRTDTKAGVVLAFASTTFSVLAALVTLASGLAVPSRIGLGMAVALLAAAATVARGVIRPSLPRKGAGTGFVANAELGDAEELLDELAADPETRRART</sequence>
<dbReference type="AlphaFoldDB" id="A0A7W7S509"/>
<keyword evidence="4" id="KW-0547">Nucleotide-binding</keyword>
<proteinExistence type="predicted"/>
<reference evidence="10 11" key="1">
    <citation type="submission" date="2020-08" db="EMBL/GenBank/DDBJ databases">
        <title>Sequencing the genomes of 1000 actinobacteria strains.</title>
        <authorList>
            <person name="Klenk H.-P."/>
        </authorList>
    </citation>
    <scope>NUCLEOTIDE SEQUENCE [LARGE SCALE GENOMIC DNA]</scope>
    <source>
        <strain evidence="10 11">DSM 43023</strain>
    </source>
</reference>
<accession>A0A7W7S509</accession>
<dbReference type="EMBL" id="JACHJU010000006">
    <property type="protein sequence ID" value="MBB4943998.1"/>
    <property type="molecule type" value="Genomic_DNA"/>
</dbReference>
<keyword evidence="11" id="KW-1185">Reference proteome</keyword>
<keyword evidence="2" id="KW-1003">Cell membrane</keyword>
<dbReference type="RefSeq" id="WP_184759872.1">
    <property type="nucleotide sequence ID" value="NZ_BAABEK010000254.1"/>
</dbReference>
<gene>
    <name evidence="10" type="ORF">FHR32_008399</name>
</gene>
<keyword evidence="7 8" id="KW-0472">Membrane</keyword>
<evidence type="ECO:0000259" key="9">
    <source>
        <dbReference type="Pfam" id="PF18967"/>
    </source>
</evidence>
<evidence type="ECO:0000256" key="1">
    <source>
        <dbReference type="ARBA" id="ARBA00004236"/>
    </source>
</evidence>
<evidence type="ECO:0000256" key="3">
    <source>
        <dbReference type="ARBA" id="ARBA00022692"/>
    </source>
</evidence>
<name>A0A7W7S509_9ACTN</name>
<keyword evidence="5 8" id="KW-1133">Transmembrane helix</keyword>
<evidence type="ECO:0000256" key="5">
    <source>
        <dbReference type="ARBA" id="ARBA00022989"/>
    </source>
</evidence>
<protein>
    <recommendedName>
        <fullName evidence="9">Pycsar effector protein domain-containing protein</fullName>
    </recommendedName>
</protein>
<keyword evidence="6" id="KW-0051">Antiviral defense</keyword>
<evidence type="ECO:0000256" key="4">
    <source>
        <dbReference type="ARBA" id="ARBA00022741"/>
    </source>
</evidence>
<organism evidence="10 11">
    <name type="scientific">Streptosporangium album</name>
    <dbReference type="NCBI Taxonomy" id="47479"/>
    <lineage>
        <taxon>Bacteria</taxon>
        <taxon>Bacillati</taxon>
        <taxon>Actinomycetota</taxon>
        <taxon>Actinomycetes</taxon>
        <taxon>Streptosporangiales</taxon>
        <taxon>Streptosporangiaceae</taxon>
        <taxon>Streptosporangium</taxon>
    </lineage>
</organism>
<dbReference type="Proteomes" id="UP000534286">
    <property type="component" value="Unassembled WGS sequence"/>
</dbReference>
<comment type="subcellular location">
    <subcellularLocation>
        <location evidence="1">Cell membrane</location>
    </subcellularLocation>
</comment>
<keyword evidence="3 8" id="KW-0812">Transmembrane</keyword>
<evidence type="ECO:0000256" key="2">
    <source>
        <dbReference type="ARBA" id="ARBA00022475"/>
    </source>
</evidence>
<feature type="domain" description="Pycsar effector protein" evidence="9">
    <location>
        <begin position="41"/>
        <end position="141"/>
    </location>
</feature>